<dbReference type="PANTHER" id="PTHR43827:SF3">
    <property type="entry name" value="NADP-DEPENDENT OXIDOREDUCTASE DOMAIN-CONTAINING PROTEIN"/>
    <property type="match status" value="1"/>
</dbReference>
<dbReference type="GO" id="GO:0016616">
    <property type="term" value="F:oxidoreductase activity, acting on the CH-OH group of donors, NAD or NADP as acceptor"/>
    <property type="evidence" value="ECO:0007669"/>
    <property type="project" value="UniProtKB-ARBA"/>
</dbReference>
<dbReference type="PIRSF" id="PIRSF000097">
    <property type="entry name" value="AKR"/>
    <property type="match status" value="1"/>
</dbReference>
<dbReference type="PANTHER" id="PTHR43827">
    <property type="entry name" value="2,5-DIKETO-D-GLUCONIC ACID REDUCTASE"/>
    <property type="match status" value="1"/>
</dbReference>
<comment type="similarity">
    <text evidence="1">Belongs to the aldo/keto reductase family.</text>
</comment>
<keyword evidence="10" id="KW-1185">Reference proteome</keyword>
<reference evidence="9 10" key="1">
    <citation type="submission" date="2019-04" db="EMBL/GenBank/DDBJ databases">
        <title>Sphingomonas psychrotolerans sp. nov., isolated from soil in the Tianshan Mountains, Xinjiang, China.</title>
        <authorList>
            <person name="Luo Y."/>
            <person name="Sheng H."/>
        </authorList>
    </citation>
    <scope>NUCLEOTIDE SEQUENCE [LARGE SCALE GENOMIC DNA]</scope>
    <source>
        <strain evidence="9 10">ZFGT-11</strain>
    </source>
</reference>
<evidence type="ECO:0000313" key="10">
    <source>
        <dbReference type="Proteomes" id="UP000306147"/>
    </source>
</evidence>
<feature type="site" description="Lowers pKa of active site Tyr" evidence="7">
    <location>
        <position position="70"/>
    </location>
</feature>
<comment type="catalytic activity">
    <reaction evidence="4">
        <text>hydroxyacetone + NADP(+) = methylglyoxal + NADPH + H(+)</text>
        <dbReference type="Rhea" id="RHEA:27986"/>
        <dbReference type="ChEBI" id="CHEBI:15378"/>
        <dbReference type="ChEBI" id="CHEBI:17158"/>
        <dbReference type="ChEBI" id="CHEBI:27957"/>
        <dbReference type="ChEBI" id="CHEBI:57783"/>
        <dbReference type="ChEBI" id="CHEBI:58349"/>
    </reaction>
</comment>
<dbReference type="AlphaFoldDB" id="A0A4S1XG12"/>
<evidence type="ECO:0000256" key="6">
    <source>
        <dbReference type="PIRSR" id="PIRSR000097-2"/>
    </source>
</evidence>
<comment type="caution">
    <text evidence="9">The sequence shown here is derived from an EMBL/GenBank/DDBJ whole genome shotgun (WGS) entry which is preliminary data.</text>
</comment>
<dbReference type="InterPro" id="IPR023210">
    <property type="entry name" value="NADP_OxRdtase_dom"/>
</dbReference>
<evidence type="ECO:0000256" key="3">
    <source>
        <dbReference type="ARBA" id="ARBA00023002"/>
    </source>
</evidence>
<dbReference type="FunFam" id="3.20.20.100:FF:000002">
    <property type="entry name" value="2,5-diketo-D-gluconic acid reductase A"/>
    <property type="match status" value="1"/>
</dbReference>
<sequence>MPATLTMNDGRAIPAIGFGTYLVPDAEAPRITREAVDVGYTLVDTAAFYGNERGVAEGLSGRDDIFVTTKLWRDSLGYDSALRAFDNSLAQLGREQVDLYLIHWPMPSLGKYIEAWRALVRLHEEGRAKSIGVSNFTAEHLRTIVDATGVVPALNQVELHPGFQQRALRDFHAEQGILTQSWAPLGQGTLLAHPAIVGIAEARGCTPAQTILAWHLHHGLAVIPKASARERLAANLAAGDVRLEAADIAAIDALDDLGGRLGPDPDRF</sequence>
<keyword evidence="3" id="KW-0560">Oxidoreductase</keyword>
<evidence type="ECO:0000313" key="9">
    <source>
        <dbReference type="EMBL" id="TGX54847.1"/>
    </source>
</evidence>
<evidence type="ECO:0000259" key="8">
    <source>
        <dbReference type="Pfam" id="PF00248"/>
    </source>
</evidence>
<proteinExistence type="inferred from homology"/>
<dbReference type="Gene3D" id="3.20.20.100">
    <property type="entry name" value="NADP-dependent oxidoreductase domain"/>
    <property type="match status" value="1"/>
</dbReference>
<dbReference type="EMBL" id="SRXT01000002">
    <property type="protein sequence ID" value="TGX54847.1"/>
    <property type="molecule type" value="Genomic_DNA"/>
</dbReference>
<dbReference type="Proteomes" id="UP000306147">
    <property type="component" value="Unassembled WGS sequence"/>
</dbReference>
<feature type="binding site" evidence="6">
    <location>
        <position position="103"/>
    </location>
    <ligand>
        <name>substrate</name>
    </ligand>
</feature>
<feature type="active site" description="Proton donor" evidence="5">
    <location>
        <position position="49"/>
    </location>
</feature>
<gene>
    <name evidence="9" type="ORF">E5A73_05205</name>
</gene>
<dbReference type="InterPro" id="IPR018170">
    <property type="entry name" value="Aldo/ket_reductase_CS"/>
</dbReference>
<evidence type="ECO:0000256" key="7">
    <source>
        <dbReference type="PIRSR" id="PIRSR000097-3"/>
    </source>
</evidence>
<organism evidence="9 10">
    <name type="scientific">Sphingomonas gei</name>
    <dbReference type="NCBI Taxonomy" id="1395960"/>
    <lineage>
        <taxon>Bacteria</taxon>
        <taxon>Pseudomonadati</taxon>
        <taxon>Pseudomonadota</taxon>
        <taxon>Alphaproteobacteria</taxon>
        <taxon>Sphingomonadales</taxon>
        <taxon>Sphingomonadaceae</taxon>
        <taxon>Sphingomonas</taxon>
    </lineage>
</organism>
<evidence type="ECO:0000256" key="1">
    <source>
        <dbReference type="ARBA" id="ARBA00007905"/>
    </source>
</evidence>
<dbReference type="OrthoDB" id="9804790at2"/>
<dbReference type="InterPro" id="IPR036812">
    <property type="entry name" value="NAD(P)_OxRdtase_dom_sf"/>
</dbReference>
<name>A0A4S1XG12_9SPHN</name>
<dbReference type="InterPro" id="IPR020471">
    <property type="entry name" value="AKR"/>
</dbReference>
<protein>
    <submittedName>
        <fullName evidence="9">Aldo/keto reductase</fullName>
    </submittedName>
</protein>
<accession>A0A4S1XG12</accession>
<evidence type="ECO:0000256" key="5">
    <source>
        <dbReference type="PIRSR" id="PIRSR000097-1"/>
    </source>
</evidence>
<dbReference type="Pfam" id="PF00248">
    <property type="entry name" value="Aldo_ket_red"/>
    <property type="match status" value="1"/>
</dbReference>
<evidence type="ECO:0000256" key="2">
    <source>
        <dbReference type="ARBA" id="ARBA00022857"/>
    </source>
</evidence>
<dbReference type="PROSITE" id="PS00062">
    <property type="entry name" value="ALDOKETO_REDUCTASE_2"/>
    <property type="match status" value="1"/>
</dbReference>
<dbReference type="SUPFAM" id="SSF51430">
    <property type="entry name" value="NAD(P)-linked oxidoreductase"/>
    <property type="match status" value="1"/>
</dbReference>
<dbReference type="PRINTS" id="PR00069">
    <property type="entry name" value="ALDKETRDTASE"/>
</dbReference>
<feature type="domain" description="NADP-dependent oxidoreductase" evidence="8">
    <location>
        <begin position="16"/>
        <end position="255"/>
    </location>
</feature>
<evidence type="ECO:0000256" key="4">
    <source>
        <dbReference type="ARBA" id="ARBA00049445"/>
    </source>
</evidence>
<dbReference type="RefSeq" id="WP_135962742.1">
    <property type="nucleotide sequence ID" value="NZ_SRXT01000002.1"/>
</dbReference>
<keyword evidence="2" id="KW-0521">NADP</keyword>